<evidence type="ECO:0000313" key="2">
    <source>
        <dbReference type="Proteomes" id="UP001140230"/>
    </source>
</evidence>
<reference evidence="1" key="2">
    <citation type="submission" date="2022-08" db="EMBL/GenBank/DDBJ databases">
        <authorList>
            <person name="Iruegas-Bocardo F."/>
            <person name="Weisberg A.J."/>
            <person name="Riutta E.R."/>
            <person name="Kilday K."/>
            <person name="Bonkowski J.C."/>
            <person name="Creswell T."/>
            <person name="Daughtrey M.L."/>
            <person name="Rane K."/>
            <person name="Grunwald N.J."/>
            <person name="Chang J.H."/>
            <person name="Putnam M.L."/>
        </authorList>
    </citation>
    <scope>NUCLEOTIDE SEQUENCE</scope>
    <source>
        <strain evidence="1">22-338</strain>
    </source>
</reference>
<organism evidence="1 2">
    <name type="scientific">Xanthomonas hortorum pv. hederae</name>
    <dbReference type="NCBI Taxonomy" id="453603"/>
    <lineage>
        <taxon>Bacteria</taxon>
        <taxon>Pseudomonadati</taxon>
        <taxon>Pseudomonadota</taxon>
        <taxon>Gammaproteobacteria</taxon>
        <taxon>Lysobacterales</taxon>
        <taxon>Lysobacteraceae</taxon>
        <taxon>Xanthomonas</taxon>
    </lineage>
</organism>
<accession>A0A9X4BV08</accession>
<dbReference type="AlphaFoldDB" id="A0A9X4BV08"/>
<dbReference type="EMBL" id="JANWTP010000096">
    <property type="protein sequence ID" value="MDC8640085.1"/>
    <property type="molecule type" value="Genomic_DNA"/>
</dbReference>
<comment type="caution">
    <text evidence="1">The sequence shown here is derived from an EMBL/GenBank/DDBJ whole genome shotgun (WGS) entry which is preliminary data.</text>
</comment>
<gene>
    <name evidence="1" type="ORF">NY667_20310</name>
</gene>
<reference evidence="1" key="1">
    <citation type="journal article" date="2022" name="Phytopathology">
        <title>Whole genome sequencing-based tracing of a 2022 introduction and outbreak of Xanthomonas hortorum pv. pelargonii.</title>
        <authorList>
            <person name="Iruegas Bocardo F."/>
            <person name="Weisberg A.J."/>
            <person name="Riutta E.R."/>
            <person name="Kilday K.B."/>
            <person name="Bonkowski J.C."/>
            <person name="Creswell T.C."/>
            <person name="Daughtrey M."/>
            <person name="Rane K.K."/>
            <person name="Grunwald N.J."/>
            <person name="Chang J.H."/>
            <person name="Putnam M."/>
        </authorList>
    </citation>
    <scope>NUCLEOTIDE SEQUENCE</scope>
    <source>
        <strain evidence="1">22-338</strain>
    </source>
</reference>
<evidence type="ECO:0000313" key="1">
    <source>
        <dbReference type="EMBL" id="MDC8640085.1"/>
    </source>
</evidence>
<proteinExistence type="predicted"/>
<name>A0A9X4BV08_9XANT</name>
<dbReference type="RefSeq" id="WP_273664561.1">
    <property type="nucleotide sequence ID" value="NZ_CP168178.1"/>
</dbReference>
<protein>
    <submittedName>
        <fullName evidence="1">Uncharacterized protein</fullName>
    </submittedName>
</protein>
<sequence length="267" mass="28782">MNPIAIPSERTIESISNHSIVEILNFGKGAPPYAWCFVPSQVEEAKLGYDVSLEGKKQVVVQYKAMRSSGSFTFDFDQLWLLLVNFPKADFPYVFLSGSIADSNSVLKGDHAISVNRYESFDRVFFIDAWEVLNKLVQAVAPGSASVNVLQPFIPGVSSQFTLAQSHLPGGTPKFISTINKSANIRGRINVATGLSIPSATGPSKITPPFSATAWGTAFVQEISSCNFGLRLGGADEREDKGANINEGVLHPISSVACFISPMKGHP</sequence>
<dbReference type="Proteomes" id="UP001140230">
    <property type="component" value="Unassembled WGS sequence"/>
</dbReference>